<comment type="caution">
    <text evidence="3">The sequence shown here is derived from an EMBL/GenBank/DDBJ whole genome shotgun (WGS) entry which is preliminary data.</text>
</comment>
<dbReference type="Proteomes" id="UP000626109">
    <property type="component" value="Unassembled WGS sequence"/>
</dbReference>
<dbReference type="GO" id="GO:0016301">
    <property type="term" value="F:kinase activity"/>
    <property type="evidence" value="ECO:0007669"/>
    <property type="project" value="InterPro"/>
</dbReference>
<dbReference type="InterPro" id="IPR029058">
    <property type="entry name" value="AB_hydrolase_fold"/>
</dbReference>
<feature type="region of interest" description="Disordered" evidence="1">
    <location>
        <begin position="46"/>
        <end position="77"/>
    </location>
</feature>
<protein>
    <recommendedName>
        <fullName evidence="2">Phosphoribulokinase/uridine kinase domain-containing protein</fullName>
    </recommendedName>
</protein>
<accession>A0A813JN21</accession>
<evidence type="ECO:0000313" key="4">
    <source>
        <dbReference type="Proteomes" id="UP000626109"/>
    </source>
</evidence>
<dbReference type="SUPFAM" id="SSF52540">
    <property type="entry name" value="P-loop containing nucleoside triphosphate hydrolases"/>
    <property type="match status" value="1"/>
</dbReference>
<evidence type="ECO:0000256" key="1">
    <source>
        <dbReference type="SAM" id="MobiDB-lite"/>
    </source>
</evidence>
<dbReference type="SUPFAM" id="SSF53474">
    <property type="entry name" value="alpha/beta-Hydrolases"/>
    <property type="match status" value="1"/>
</dbReference>
<dbReference type="PANTHER" id="PTHR31591:SF1">
    <property type="entry name" value="UPF0613 PROTEIN PB24D3.06C"/>
    <property type="match status" value="1"/>
</dbReference>
<dbReference type="InterPro" id="IPR006083">
    <property type="entry name" value="PRK/URK"/>
</dbReference>
<feature type="domain" description="Phosphoribulokinase/uridine kinase" evidence="2">
    <location>
        <begin position="430"/>
        <end position="594"/>
    </location>
</feature>
<dbReference type="Pfam" id="PF00485">
    <property type="entry name" value="PRK"/>
    <property type="match status" value="1"/>
</dbReference>
<feature type="non-terminal residue" evidence="3">
    <location>
        <position position="1"/>
    </location>
</feature>
<dbReference type="Gene3D" id="3.40.50.1820">
    <property type="entry name" value="alpha/beta hydrolase"/>
    <property type="match status" value="1"/>
</dbReference>
<dbReference type="InterPro" id="IPR027417">
    <property type="entry name" value="P-loop_NTPase"/>
</dbReference>
<feature type="compositionally biased region" description="Low complexity" evidence="1">
    <location>
        <begin position="54"/>
        <end position="63"/>
    </location>
</feature>
<organism evidence="3 4">
    <name type="scientific">Polarella glacialis</name>
    <name type="common">Dinoflagellate</name>
    <dbReference type="NCBI Taxonomy" id="89957"/>
    <lineage>
        <taxon>Eukaryota</taxon>
        <taxon>Sar</taxon>
        <taxon>Alveolata</taxon>
        <taxon>Dinophyceae</taxon>
        <taxon>Suessiales</taxon>
        <taxon>Suessiaceae</taxon>
        <taxon>Polarella</taxon>
    </lineage>
</organism>
<dbReference type="EMBL" id="CAJNNW010026103">
    <property type="protein sequence ID" value="CAE8682720.1"/>
    <property type="molecule type" value="Genomic_DNA"/>
</dbReference>
<dbReference type="GO" id="GO:0005524">
    <property type="term" value="F:ATP binding"/>
    <property type="evidence" value="ECO:0007669"/>
    <property type="project" value="InterPro"/>
</dbReference>
<evidence type="ECO:0000259" key="2">
    <source>
        <dbReference type="Pfam" id="PF00485"/>
    </source>
</evidence>
<name>A0A813JN21_POLGL</name>
<dbReference type="InterPro" id="IPR013744">
    <property type="entry name" value="SidJ"/>
</dbReference>
<sequence>SCSLAVQVPIVVLATLAAVLSLAAALGSGVALVACSARLGARATGIRQPRRHQQQQQQQQQQHQQRHCAGPGRVQGHRRCAPMGLESASAQAQASAFARAAGELFLWDDDLGLAAFEIGGRGLGSRALVCIPGLTDGLLSLRYLPALAEAVASTGGWRVVQPVLSSSYSGWGTSSLDADAAELDRFLAYLRTNRGFTEVALLGSSTGCQDVVHFLKVGREAGMVRAAVLQAPVSDREAIQMQSGRGEMGDRELERFRAAASSMIAEGQGDEVMPRAAWLLLGPPHPVTAYRFHSLTGRLTDDDMFSSDLSDQELHARLGHVAVPTLLALSADDEYVPSHVDPEQLSSRLGDSMAAGRAGLVQRLILAEGGHGLCSPAAASSFVSATAEFLARTLASHVGPTRPEVTWEPQVAAELMALAAAMPPGRPLLVALAGMPGSGKTTAAASLQRLLGSQCLVLPMDGYHEPLAALRARPDAADAVYRRGAPDTFDPASLKARLAEMRDLSGPDEIDLPGFDHAIGDPTEGAHRFQRQRHCVVLVEGLYLLHDFDGWAGTAELFDRRIYLEADLEACIARIKVRNKVIPGYTAEEIDIRCDKVDRQCALLVKLSANLADLTVTSGVG</sequence>
<evidence type="ECO:0000313" key="3">
    <source>
        <dbReference type="EMBL" id="CAE8682720.1"/>
    </source>
</evidence>
<dbReference type="PANTHER" id="PTHR31591">
    <property type="entry name" value="UPF0613 PROTEIN PB24D3.06C"/>
    <property type="match status" value="1"/>
</dbReference>
<dbReference type="Gene3D" id="3.40.50.300">
    <property type="entry name" value="P-loop containing nucleotide triphosphate hydrolases"/>
    <property type="match status" value="1"/>
</dbReference>
<proteinExistence type="predicted"/>
<gene>
    <name evidence="3" type="ORF">PGLA2088_LOCUS23087</name>
</gene>
<reference evidence="3" key="1">
    <citation type="submission" date="2021-02" db="EMBL/GenBank/DDBJ databases">
        <authorList>
            <person name="Dougan E. K."/>
            <person name="Rhodes N."/>
            <person name="Thang M."/>
            <person name="Chan C."/>
        </authorList>
    </citation>
    <scope>NUCLEOTIDE SEQUENCE</scope>
</reference>
<dbReference type="AlphaFoldDB" id="A0A813JN21"/>
<dbReference type="Pfam" id="PF08538">
    <property type="entry name" value="DUF1749"/>
    <property type="match status" value="1"/>
</dbReference>